<dbReference type="Pfam" id="PF00069">
    <property type="entry name" value="Pkinase"/>
    <property type="match status" value="1"/>
</dbReference>
<proteinExistence type="predicted"/>
<dbReference type="InterPro" id="IPR027417">
    <property type="entry name" value="P-loop_NTPase"/>
</dbReference>
<dbReference type="PANTHER" id="PTHR47691:SF3">
    <property type="entry name" value="HTH-TYPE TRANSCRIPTIONAL REGULATOR RV0890C-RELATED"/>
    <property type="match status" value="1"/>
</dbReference>
<dbReference type="PROSITE" id="PS00107">
    <property type="entry name" value="PROTEIN_KINASE_ATP"/>
    <property type="match status" value="1"/>
</dbReference>
<dbReference type="Pfam" id="PF13374">
    <property type="entry name" value="TPR_10"/>
    <property type="match status" value="2"/>
</dbReference>
<dbReference type="Gene3D" id="1.10.510.10">
    <property type="entry name" value="Transferase(Phosphotransferase) domain 1"/>
    <property type="match status" value="1"/>
</dbReference>
<evidence type="ECO:0000256" key="3">
    <source>
        <dbReference type="PROSITE-ProRule" id="PRU10141"/>
    </source>
</evidence>
<dbReference type="PANTHER" id="PTHR47691">
    <property type="entry name" value="REGULATOR-RELATED"/>
    <property type="match status" value="1"/>
</dbReference>
<dbReference type="InterPro" id="IPR008271">
    <property type="entry name" value="Ser/Thr_kinase_AS"/>
</dbReference>
<dbReference type="CDD" id="cd14014">
    <property type="entry name" value="STKc_PknB_like"/>
    <property type="match status" value="1"/>
</dbReference>
<dbReference type="InterPro" id="IPR011009">
    <property type="entry name" value="Kinase-like_dom_sf"/>
</dbReference>
<dbReference type="InterPro" id="IPR019734">
    <property type="entry name" value="TPR_rpt"/>
</dbReference>
<dbReference type="Gene3D" id="1.25.40.10">
    <property type="entry name" value="Tetratricopeptide repeat domain"/>
    <property type="match status" value="1"/>
</dbReference>
<evidence type="ECO:0000259" key="5">
    <source>
        <dbReference type="PROSITE" id="PS50011"/>
    </source>
</evidence>
<reference evidence="6" key="1">
    <citation type="submission" date="2020-04" db="EMBL/GenBank/DDBJ databases">
        <authorList>
            <person name="Zhang T."/>
        </authorList>
    </citation>
    <scope>NUCLEOTIDE SEQUENCE</scope>
    <source>
        <strain evidence="6">HKST-UBA02</strain>
    </source>
</reference>
<dbReference type="Gene3D" id="3.30.200.20">
    <property type="entry name" value="Phosphorylase Kinase, domain 1"/>
    <property type="match status" value="1"/>
</dbReference>
<dbReference type="GO" id="GO:0004672">
    <property type="term" value="F:protein kinase activity"/>
    <property type="evidence" value="ECO:0007669"/>
    <property type="project" value="InterPro"/>
</dbReference>
<evidence type="ECO:0000313" key="6">
    <source>
        <dbReference type="EMBL" id="MCA9758897.1"/>
    </source>
</evidence>
<dbReference type="AlphaFoldDB" id="A0A956NGC8"/>
<keyword evidence="2 3" id="KW-0067">ATP-binding</keyword>
<dbReference type="InterPro" id="IPR058852">
    <property type="entry name" value="HTH_77"/>
</dbReference>
<dbReference type="InterPro" id="IPR000719">
    <property type="entry name" value="Prot_kinase_dom"/>
</dbReference>
<dbReference type="Proteomes" id="UP000739538">
    <property type="component" value="Unassembled WGS sequence"/>
</dbReference>
<dbReference type="SUPFAM" id="SSF48452">
    <property type="entry name" value="TPR-like"/>
    <property type="match status" value="2"/>
</dbReference>
<comment type="caution">
    <text evidence="6">The sequence shown here is derived from an EMBL/GenBank/DDBJ whole genome shotgun (WGS) entry which is preliminary data.</text>
</comment>
<accession>A0A956NGC8</accession>
<sequence length="1156" mass="125868">MSTELTRQSLDILDELVRLSGAEQTEFLEASCAGNEELRRVVESQLDHLRIVTSFEETTADDPPHREGAAEFLPGDVIAGRYRVERILGVGGMGRVYEAEDLELSIRVALKTIRPTGADQRKLVGRLKQEVLLARTVTSPCVCRVYDVGRHELNGSDAWFITMELLKGDTLVDRIRTRGALGIEEATPYVADMATGLGAAHRCGVVHRDFKCGNVMLVPQGGRERAVITDFGIAQFTGREVPQPHGDSATTGGIVGTPAYMAPEQVLGQHVGPAADIYAFGIVLYEIVTGRLPFTGKTPMEAAWRRVSEDPRPARSLAPAIGERWDAVIAKCLRKEPTERFARVEQLLDALMGRGLEFTTEPTLADTSTIDETLSGADITWTNIPLPITKFVGRSESKAKLARLLEGSRFVTITGFGGTGKTRLALEVARDSLGTFTGGAWLVDLAAIADPDLVAQTVASTLGLKEAPGREWVDLLSEHVASRPCLLVLDNADRLLEPCARLSERLLGASPELRILVTSREALSISGESVFPLSNLGLPPEGMADPQALAETEAVELFVDRARAAHPGFVLSAQNAGDVAEICRRLDGIPLAVELAAVRVRTMTVARIASRLDQRFRLLGGGSRAGVPHHQTLRSLIDWSYEQLPPEDRTVLRHVGAFSGGFSVEAAERVCAAGGVDEWDVLDHLARLADKSLLEVHSSDQNPGVLRYGTLETVRDYASQLLMDSGEWKNAALAHCEFFADLAKEAQSFLLGPEQESWLVQLELELPNFRRALATSRSEPSIHELGLQIAGSLQVFWHLRGYWTEGRSLCEEFLRLCENSPTPTRAEALKCASLLAAEQGQYQEARQLLEACLDIYKATGDRAGVARAGVGLGDLAIRQHDLAGAKTLIDENLTVFRELGDKRGEARTLMLLGSVALRQGDKARANSWYEESLVVHRDAGDQIGVANVLNGLGNLARDLGDLETAVRRHSESLDMQRELGNRHGQGVVLNNLGVNFALLGKPLEARSHYEESLDILRQLGQQAAVAQVLNNLADVARELAEAERARELYRESLGIRHGLADHAGSANTIVGLTLLASLEEDWSRTAILLVANEAHRTESGVRLTPEDEAQLAEAESRLRSQVSRGEWDRLQAAGKELGFEQLVAYALGAGPEPLPR</sequence>
<evidence type="ECO:0000256" key="2">
    <source>
        <dbReference type="ARBA" id="ARBA00022840"/>
    </source>
</evidence>
<keyword evidence="4" id="KW-0175">Coiled coil</keyword>
<feature type="domain" description="Protein kinase" evidence="5">
    <location>
        <begin position="82"/>
        <end position="352"/>
    </location>
</feature>
<dbReference type="SUPFAM" id="SSF56112">
    <property type="entry name" value="Protein kinase-like (PK-like)"/>
    <property type="match status" value="1"/>
</dbReference>
<gene>
    <name evidence="6" type="ORF">KDA27_24090</name>
</gene>
<dbReference type="Pfam" id="PF25872">
    <property type="entry name" value="HTH_77"/>
    <property type="match status" value="1"/>
</dbReference>
<dbReference type="SMART" id="SM00028">
    <property type="entry name" value="TPR"/>
    <property type="match status" value="5"/>
</dbReference>
<evidence type="ECO:0000313" key="7">
    <source>
        <dbReference type="Proteomes" id="UP000739538"/>
    </source>
</evidence>
<name>A0A956NGC8_UNCEI</name>
<evidence type="ECO:0000256" key="4">
    <source>
        <dbReference type="SAM" id="Coils"/>
    </source>
</evidence>
<dbReference type="EMBL" id="JAGQHS010000227">
    <property type="protein sequence ID" value="MCA9758897.1"/>
    <property type="molecule type" value="Genomic_DNA"/>
</dbReference>
<dbReference type="Pfam" id="PF13424">
    <property type="entry name" value="TPR_12"/>
    <property type="match status" value="2"/>
</dbReference>
<dbReference type="PROSITE" id="PS50011">
    <property type="entry name" value="PROTEIN_KINASE_DOM"/>
    <property type="match status" value="1"/>
</dbReference>
<dbReference type="SUPFAM" id="SSF52540">
    <property type="entry name" value="P-loop containing nucleoside triphosphate hydrolases"/>
    <property type="match status" value="1"/>
</dbReference>
<protein>
    <submittedName>
        <fullName evidence="6">Tetratricopeptide repeat protein</fullName>
    </submittedName>
</protein>
<dbReference type="Gene3D" id="3.40.50.300">
    <property type="entry name" value="P-loop containing nucleotide triphosphate hydrolases"/>
    <property type="match status" value="1"/>
</dbReference>
<dbReference type="GO" id="GO:0005524">
    <property type="term" value="F:ATP binding"/>
    <property type="evidence" value="ECO:0007669"/>
    <property type="project" value="UniProtKB-UniRule"/>
</dbReference>
<dbReference type="PROSITE" id="PS00108">
    <property type="entry name" value="PROTEIN_KINASE_ST"/>
    <property type="match status" value="1"/>
</dbReference>
<reference evidence="6" key="2">
    <citation type="journal article" date="2021" name="Microbiome">
        <title>Successional dynamics and alternative stable states in a saline activated sludge microbial community over 9 years.</title>
        <authorList>
            <person name="Wang Y."/>
            <person name="Ye J."/>
            <person name="Ju F."/>
            <person name="Liu L."/>
            <person name="Boyd J.A."/>
            <person name="Deng Y."/>
            <person name="Parks D.H."/>
            <person name="Jiang X."/>
            <person name="Yin X."/>
            <person name="Woodcroft B.J."/>
            <person name="Tyson G.W."/>
            <person name="Hugenholtz P."/>
            <person name="Polz M.F."/>
            <person name="Zhang T."/>
        </authorList>
    </citation>
    <scope>NUCLEOTIDE SEQUENCE</scope>
    <source>
        <strain evidence="6">HKST-UBA02</strain>
    </source>
</reference>
<feature type="binding site" evidence="3">
    <location>
        <position position="111"/>
    </location>
    <ligand>
        <name>ATP</name>
        <dbReference type="ChEBI" id="CHEBI:30616"/>
    </ligand>
</feature>
<dbReference type="InterPro" id="IPR011990">
    <property type="entry name" value="TPR-like_helical_dom_sf"/>
</dbReference>
<evidence type="ECO:0000256" key="1">
    <source>
        <dbReference type="ARBA" id="ARBA00022741"/>
    </source>
</evidence>
<dbReference type="InterPro" id="IPR017441">
    <property type="entry name" value="Protein_kinase_ATP_BS"/>
</dbReference>
<organism evidence="6 7">
    <name type="scientific">Eiseniibacteriota bacterium</name>
    <dbReference type="NCBI Taxonomy" id="2212470"/>
    <lineage>
        <taxon>Bacteria</taxon>
        <taxon>Candidatus Eiseniibacteriota</taxon>
    </lineage>
</organism>
<keyword evidence="1 3" id="KW-0547">Nucleotide-binding</keyword>
<feature type="coiled-coil region" evidence="4">
    <location>
        <begin position="1025"/>
        <end position="1052"/>
    </location>
</feature>